<sequence length="441" mass="48567">MHFLVVLAVFVTGSFATTDFQCWNFGQTNEIRHLYREQVNTLRSELAKGVAPNIGGKTCPTGSNIYRLDWDCILENHAQKAVNQCADHPQLTPKEEATLSMKNLTTCNPTPSFREQVKEWWDKVETVGLEGNAAFKPGLESFAVLANGLATRIGCAQKNCNGVLHMACMVYGKAANSTEQAIYEVGKSCEGDNQCTTYKESKCLKEKRLCAAGYPTSDAVVPPTVGTTTKTPTTTNPTTTKKPGPTPQKHCTGQEHMNTDLAREEFVNLHNQIRAAVAKGQVKMKGGELARKCARMKKFIMGNYNCNLEAEAYATASKCSSGDSEVQNENWFMSTTATNKKQAAKEAVTSWYKEIENGQMVQKTGSQNTLLPRLKINHFARMVWDTNTQIGCAVYKCSGNKHHAVCRYGPGVGQLGNMIYMMGPTCNQCQNTCIENAFCPQ</sequence>
<dbReference type="InterPro" id="IPR001283">
    <property type="entry name" value="CRISP-related"/>
</dbReference>
<dbReference type="InterPro" id="IPR035940">
    <property type="entry name" value="CAP_sf"/>
</dbReference>
<proteinExistence type="predicted"/>
<dbReference type="SMART" id="SM00198">
    <property type="entry name" value="SCP"/>
    <property type="match status" value="2"/>
</dbReference>
<dbReference type="Pfam" id="PF00188">
    <property type="entry name" value="CAP"/>
    <property type="match status" value="2"/>
</dbReference>
<evidence type="ECO:0000259" key="3">
    <source>
        <dbReference type="SMART" id="SM00198"/>
    </source>
</evidence>
<accession>A0A0C2GNM6</accession>
<gene>
    <name evidence="4" type="ORF">ANCDUO_11189</name>
</gene>
<dbReference type="OrthoDB" id="5847754at2759"/>
<dbReference type="Gene3D" id="3.40.33.10">
    <property type="entry name" value="CAP"/>
    <property type="match status" value="2"/>
</dbReference>
<dbReference type="PANTHER" id="PTHR10334">
    <property type="entry name" value="CYSTEINE-RICH SECRETORY PROTEIN-RELATED"/>
    <property type="match status" value="1"/>
</dbReference>
<name>A0A0C2GNM6_9BILA</name>
<feature type="domain" description="SCP" evidence="3">
    <location>
        <begin position="29"/>
        <end position="179"/>
    </location>
</feature>
<evidence type="ECO:0000256" key="2">
    <source>
        <dbReference type="SAM" id="SignalP"/>
    </source>
</evidence>
<dbReference type="CDD" id="cd05380">
    <property type="entry name" value="CAP_euk"/>
    <property type="match status" value="2"/>
</dbReference>
<reference evidence="4 5" key="1">
    <citation type="submission" date="2013-12" db="EMBL/GenBank/DDBJ databases">
        <title>Draft genome of the parsitic nematode Ancylostoma duodenale.</title>
        <authorList>
            <person name="Mitreva M."/>
        </authorList>
    </citation>
    <scope>NUCLEOTIDE SEQUENCE [LARGE SCALE GENOMIC DNA]</scope>
    <source>
        <strain evidence="4 5">Zhejiang</strain>
    </source>
</reference>
<dbReference type="SUPFAM" id="SSF55797">
    <property type="entry name" value="PR-1-like"/>
    <property type="match status" value="2"/>
</dbReference>
<keyword evidence="2" id="KW-0732">Signal</keyword>
<feature type="compositionally biased region" description="Low complexity" evidence="1">
    <location>
        <begin position="222"/>
        <end position="243"/>
    </location>
</feature>
<feature type="region of interest" description="Disordered" evidence="1">
    <location>
        <begin position="222"/>
        <end position="252"/>
    </location>
</feature>
<feature type="signal peptide" evidence="2">
    <location>
        <begin position="1"/>
        <end position="16"/>
    </location>
</feature>
<evidence type="ECO:0000256" key="1">
    <source>
        <dbReference type="SAM" id="MobiDB-lite"/>
    </source>
</evidence>
<feature type="chain" id="PRO_5002165934" evidence="2">
    <location>
        <begin position="17"/>
        <end position="441"/>
    </location>
</feature>
<protein>
    <submittedName>
        <fullName evidence="4">SCP-like protein</fullName>
    </submittedName>
</protein>
<evidence type="ECO:0000313" key="4">
    <source>
        <dbReference type="EMBL" id="KIH58601.1"/>
    </source>
</evidence>
<organism evidence="4 5">
    <name type="scientific">Ancylostoma duodenale</name>
    <dbReference type="NCBI Taxonomy" id="51022"/>
    <lineage>
        <taxon>Eukaryota</taxon>
        <taxon>Metazoa</taxon>
        <taxon>Ecdysozoa</taxon>
        <taxon>Nematoda</taxon>
        <taxon>Chromadorea</taxon>
        <taxon>Rhabditida</taxon>
        <taxon>Rhabditina</taxon>
        <taxon>Rhabditomorpha</taxon>
        <taxon>Strongyloidea</taxon>
        <taxon>Ancylostomatidae</taxon>
        <taxon>Ancylostomatinae</taxon>
        <taxon>Ancylostoma</taxon>
    </lineage>
</organism>
<evidence type="ECO:0000313" key="5">
    <source>
        <dbReference type="Proteomes" id="UP000054047"/>
    </source>
</evidence>
<dbReference type="EMBL" id="KN732932">
    <property type="protein sequence ID" value="KIH58601.1"/>
    <property type="molecule type" value="Genomic_DNA"/>
</dbReference>
<dbReference type="InterPro" id="IPR014044">
    <property type="entry name" value="CAP_dom"/>
</dbReference>
<dbReference type="AlphaFoldDB" id="A0A0C2GNM6"/>
<dbReference type="Proteomes" id="UP000054047">
    <property type="component" value="Unassembled WGS sequence"/>
</dbReference>
<feature type="domain" description="SCP" evidence="3">
    <location>
        <begin position="261"/>
        <end position="420"/>
    </location>
</feature>
<keyword evidence="5" id="KW-1185">Reference proteome</keyword>